<keyword evidence="4" id="KW-1185">Reference proteome</keyword>
<dbReference type="Proteomes" id="UP000051324">
    <property type="component" value="Unassembled WGS sequence"/>
</dbReference>
<name>A0A0R1U2D3_9LACO</name>
<evidence type="ECO:0000313" key="4">
    <source>
        <dbReference type="Proteomes" id="UP000051324"/>
    </source>
</evidence>
<dbReference type="EMBL" id="AZFT01000009">
    <property type="protein sequence ID" value="KRL87102.1"/>
    <property type="molecule type" value="Genomic_DNA"/>
</dbReference>
<dbReference type="eggNOG" id="COG2365">
    <property type="taxonomic scope" value="Bacteria"/>
</dbReference>
<dbReference type="GO" id="GO:0004721">
    <property type="term" value="F:phosphoprotein phosphatase activity"/>
    <property type="evidence" value="ECO:0007669"/>
    <property type="project" value="InterPro"/>
</dbReference>
<comment type="similarity">
    <text evidence="1">Belongs to the protein-tyrosine phosphatase family.</text>
</comment>
<dbReference type="InterPro" id="IPR016130">
    <property type="entry name" value="Tyr_Pase_AS"/>
</dbReference>
<feature type="domain" description="Tyrosine specific protein phosphatases" evidence="2">
    <location>
        <begin position="132"/>
        <end position="160"/>
    </location>
</feature>
<dbReference type="PANTHER" id="PTHR31126">
    <property type="entry name" value="TYROSINE-PROTEIN PHOSPHATASE"/>
    <property type="match status" value="1"/>
</dbReference>
<sequence>MQPRALPLEKGVNFRDLGGYVTKDGRRLKTNKVIRSASLGNLSTKDLEFLEDYGLRYDIDFRSAEETKAAPDRLPDETKYFFAPVFPEDETKSSQKDRQKEAFFTDPQAGFDNMVQAYQHIVLADSAKKAYRQFFDVLLANEKEGQSVLFHCSAGKDRTGMGAVYLLSLLGMSDELILNDYLASNHFLAPWHKEQLKKHQLAGETTQIFLDNMRALGSVDPLYLQTALDIMQREYGSLGDYLRHELQVTPTQVKQLQAIYLEEI</sequence>
<dbReference type="Gene3D" id="3.90.190.10">
    <property type="entry name" value="Protein tyrosine phosphatase superfamily"/>
    <property type="match status" value="1"/>
</dbReference>
<dbReference type="OrthoDB" id="1188001at2"/>
<proteinExistence type="inferred from homology"/>
<dbReference type="PROSITE" id="PS50056">
    <property type="entry name" value="TYR_PHOSPHATASE_2"/>
    <property type="match status" value="1"/>
</dbReference>
<dbReference type="AlphaFoldDB" id="A0A0R1U2D3"/>
<evidence type="ECO:0000313" key="3">
    <source>
        <dbReference type="EMBL" id="KRL87102.1"/>
    </source>
</evidence>
<gene>
    <name evidence="3" type="ORF">FC32_GL000395</name>
</gene>
<dbReference type="InterPro" id="IPR026893">
    <property type="entry name" value="Tyr/Ser_Pase_IphP-type"/>
</dbReference>
<dbReference type="Pfam" id="PF13350">
    <property type="entry name" value="Y_phosphatase3"/>
    <property type="match status" value="1"/>
</dbReference>
<evidence type="ECO:0000259" key="2">
    <source>
        <dbReference type="PROSITE" id="PS50056"/>
    </source>
</evidence>
<dbReference type="PROSITE" id="PS00383">
    <property type="entry name" value="TYR_PHOSPHATASE_1"/>
    <property type="match status" value="1"/>
</dbReference>
<organism evidence="3 4">
    <name type="scientific">Ligilactobacillus apodemi DSM 16634 = JCM 16172</name>
    <dbReference type="NCBI Taxonomy" id="1423724"/>
    <lineage>
        <taxon>Bacteria</taxon>
        <taxon>Bacillati</taxon>
        <taxon>Bacillota</taxon>
        <taxon>Bacilli</taxon>
        <taxon>Lactobacillales</taxon>
        <taxon>Lactobacillaceae</taxon>
        <taxon>Ligilactobacillus</taxon>
    </lineage>
</organism>
<accession>A0A0R1U2D3</accession>
<dbReference type="SUPFAM" id="SSF52799">
    <property type="entry name" value="(Phosphotyrosine protein) phosphatases II"/>
    <property type="match status" value="1"/>
</dbReference>
<dbReference type="RefSeq" id="WP_025087937.1">
    <property type="nucleotide sequence ID" value="NZ_AZFT01000009.1"/>
</dbReference>
<dbReference type="InterPro" id="IPR029021">
    <property type="entry name" value="Prot-tyrosine_phosphatase-like"/>
</dbReference>
<protein>
    <submittedName>
        <fullName evidence="3">Protein tyrosine phosphatase</fullName>
    </submittedName>
</protein>
<evidence type="ECO:0000256" key="1">
    <source>
        <dbReference type="ARBA" id="ARBA00009580"/>
    </source>
</evidence>
<dbReference type="PATRIC" id="fig|1423724.4.peg.414"/>
<comment type="caution">
    <text evidence="3">The sequence shown here is derived from an EMBL/GenBank/DDBJ whole genome shotgun (WGS) entry which is preliminary data.</text>
</comment>
<reference evidence="3 4" key="1">
    <citation type="journal article" date="2015" name="Genome Announc.">
        <title>Expanding the biotechnology potential of lactobacilli through comparative genomics of 213 strains and associated genera.</title>
        <authorList>
            <person name="Sun Z."/>
            <person name="Harris H.M."/>
            <person name="McCann A."/>
            <person name="Guo C."/>
            <person name="Argimon S."/>
            <person name="Zhang W."/>
            <person name="Yang X."/>
            <person name="Jeffery I.B."/>
            <person name="Cooney J.C."/>
            <person name="Kagawa T.F."/>
            <person name="Liu W."/>
            <person name="Song Y."/>
            <person name="Salvetti E."/>
            <person name="Wrobel A."/>
            <person name="Rasinkangas P."/>
            <person name="Parkhill J."/>
            <person name="Rea M.C."/>
            <person name="O'Sullivan O."/>
            <person name="Ritari J."/>
            <person name="Douillard F.P."/>
            <person name="Paul Ross R."/>
            <person name="Yang R."/>
            <person name="Briner A.E."/>
            <person name="Felis G.E."/>
            <person name="de Vos W.M."/>
            <person name="Barrangou R."/>
            <person name="Klaenhammer T.R."/>
            <person name="Caufield P.W."/>
            <person name="Cui Y."/>
            <person name="Zhang H."/>
            <person name="O'Toole P.W."/>
        </authorList>
    </citation>
    <scope>NUCLEOTIDE SEQUENCE [LARGE SCALE GENOMIC DNA]</scope>
    <source>
        <strain evidence="3 4">DSM 16634</strain>
    </source>
</reference>
<dbReference type="PANTHER" id="PTHR31126:SF1">
    <property type="entry name" value="TYROSINE SPECIFIC PROTEIN PHOSPHATASES DOMAIN-CONTAINING PROTEIN"/>
    <property type="match status" value="1"/>
</dbReference>
<dbReference type="STRING" id="1423724.FC32_GL000395"/>
<dbReference type="InterPro" id="IPR000387">
    <property type="entry name" value="Tyr_Pase_dom"/>
</dbReference>